<name>M0AAL1_9EURY</name>
<dbReference type="EMBL" id="AOIN01000096">
    <property type="protein sequence ID" value="ELY94383.1"/>
    <property type="molecule type" value="Genomic_DNA"/>
</dbReference>
<comment type="caution">
    <text evidence="13">The sequence shown here is derived from an EMBL/GenBank/DDBJ whole genome shotgun (WGS) entry which is preliminary data.</text>
</comment>
<keyword evidence="5 11" id="KW-0545">Nucleotide biosynthesis</keyword>
<dbReference type="AlphaFoldDB" id="M0AAL1"/>
<evidence type="ECO:0000256" key="3">
    <source>
        <dbReference type="ARBA" id="ARBA00013355"/>
    </source>
</evidence>
<dbReference type="InterPro" id="IPR039430">
    <property type="entry name" value="Thymidylate_kin-like_dom"/>
</dbReference>
<evidence type="ECO:0000256" key="11">
    <source>
        <dbReference type="HAMAP-Rule" id="MF_00165"/>
    </source>
</evidence>
<evidence type="ECO:0000256" key="1">
    <source>
        <dbReference type="ARBA" id="ARBA00009776"/>
    </source>
</evidence>
<dbReference type="PANTHER" id="PTHR10344:SF4">
    <property type="entry name" value="UMP-CMP KINASE 2, MITOCHONDRIAL"/>
    <property type="match status" value="1"/>
</dbReference>
<evidence type="ECO:0000256" key="4">
    <source>
        <dbReference type="ARBA" id="ARBA00022679"/>
    </source>
</evidence>
<feature type="domain" description="Thymidylate kinase-like" evidence="12">
    <location>
        <begin position="7"/>
        <end position="188"/>
    </location>
</feature>
<dbReference type="Proteomes" id="UP000011693">
    <property type="component" value="Unassembled WGS sequence"/>
</dbReference>
<evidence type="ECO:0000259" key="12">
    <source>
        <dbReference type="Pfam" id="PF02223"/>
    </source>
</evidence>
<proteinExistence type="inferred from homology"/>
<dbReference type="OrthoDB" id="43083at2157"/>
<evidence type="ECO:0000256" key="2">
    <source>
        <dbReference type="ARBA" id="ARBA00012980"/>
    </source>
</evidence>
<dbReference type="EC" id="2.7.4.9" evidence="2 11"/>
<evidence type="ECO:0000256" key="6">
    <source>
        <dbReference type="ARBA" id="ARBA00022741"/>
    </source>
</evidence>
<keyword evidence="14" id="KW-1185">Reference proteome</keyword>
<dbReference type="Pfam" id="PF02223">
    <property type="entry name" value="Thymidylate_kin"/>
    <property type="match status" value="1"/>
</dbReference>
<accession>M0AAL1</accession>
<comment type="similarity">
    <text evidence="1 11">Belongs to the thymidylate kinase family.</text>
</comment>
<dbReference type="PANTHER" id="PTHR10344">
    <property type="entry name" value="THYMIDYLATE KINASE"/>
    <property type="match status" value="1"/>
</dbReference>
<keyword evidence="6 11" id="KW-0547">Nucleotide-binding</keyword>
<dbReference type="HAMAP" id="MF_00165">
    <property type="entry name" value="Thymidylate_kinase"/>
    <property type="match status" value="1"/>
</dbReference>
<keyword evidence="8 11" id="KW-0067">ATP-binding</keyword>
<reference evidence="13 14" key="1">
    <citation type="journal article" date="2014" name="PLoS Genet.">
        <title>Phylogenetically driven sequencing of extremely halophilic archaea reveals strategies for static and dynamic osmo-response.</title>
        <authorList>
            <person name="Becker E.A."/>
            <person name="Seitzer P.M."/>
            <person name="Tritt A."/>
            <person name="Larsen D."/>
            <person name="Krusor M."/>
            <person name="Yao A.I."/>
            <person name="Wu D."/>
            <person name="Madern D."/>
            <person name="Eisen J.A."/>
            <person name="Darling A.E."/>
            <person name="Facciotti M.T."/>
        </authorList>
    </citation>
    <scope>NUCLEOTIDE SEQUENCE [LARGE SCALE GENOMIC DNA]</scope>
    <source>
        <strain evidence="13 14">JCM 10990</strain>
    </source>
</reference>
<evidence type="ECO:0000256" key="9">
    <source>
        <dbReference type="ARBA" id="ARBA00029962"/>
    </source>
</evidence>
<keyword evidence="7 11" id="KW-0418">Kinase</keyword>
<dbReference type="GO" id="GO:0004798">
    <property type="term" value="F:dTMP kinase activity"/>
    <property type="evidence" value="ECO:0007669"/>
    <property type="project" value="UniProtKB-UniRule"/>
</dbReference>
<evidence type="ECO:0000313" key="13">
    <source>
        <dbReference type="EMBL" id="ELY94383.1"/>
    </source>
</evidence>
<dbReference type="GO" id="GO:0006227">
    <property type="term" value="P:dUDP biosynthetic process"/>
    <property type="evidence" value="ECO:0007669"/>
    <property type="project" value="TreeGrafter"/>
</dbReference>
<evidence type="ECO:0000256" key="5">
    <source>
        <dbReference type="ARBA" id="ARBA00022727"/>
    </source>
</evidence>
<feature type="binding site" evidence="11">
    <location>
        <begin position="9"/>
        <end position="16"/>
    </location>
    <ligand>
        <name>ATP</name>
        <dbReference type="ChEBI" id="CHEBI:30616"/>
    </ligand>
</feature>
<gene>
    <name evidence="11 13" type="primary">tmk</name>
    <name evidence="13" type="ORF">C482_18782</name>
</gene>
<dbReference type="Gene3D" id="3.40.50.300">
    <property type="entry name" value="P-loop containing nucleotide triphosphate hydrolases"/>
    <property type="match status" value="1"/>
</dbReference>
<dbReference type="GO" id="GO:0006235">
    <property type="term" value="P:dTTP biosynthetic process"/>
    <property type="evidence" value="ECO:0007669"/>
    <property type="project" value="UniProtKB-UniRule"/>
</dbReference>
<evidence type="ECO:0000256" key="7">
    <source>
        <dbReference type="ARBA" id="ARBA00022777"/>
    </source>
</evidence>
<dbReference type="SUPFAM" id="SSF52540">
    <property type="entry name" value="P-loop containing nucleoside triphosphate hydrolases"/>
    <property type="match status" value="1"/>
</dbReference>
<dbReference type="GO" id="GO:0005524">
    <property type="term" value="F:ATP binding"/>
    <property type="evidence" value="ECO:0007669"/>
    <property type="project" value="UniProtKB-UniRule"/>
</dbReference>
<evidence type="ECO:0000313" key="14">
    <source>
        <dbReference type="Proteomes" id="UP000011693"/>
    </source>
</evidence>
<protein>
    <recommendedName>
        <fullName evidence="3 11">Probable thymidylate kinase</fullName>
        <ecNumber evidence="2 11">2.7.4.9</ecNumber>
    </recommendedName>
    <alternativeName>
        <fullName evidence="9 11">dTMP kinase</fullName>
    </alternativeName>
</protein>
<keyword evidence="4 11" id="KW-0808">Transferase</keyword>
<comment type="catalytic activity">
    <reaction evidence="10 11">
        <text>dTMP + ATP = dTDP + ADP</text>
        <dbReference type="Rhea" id="RHEA:13517"/>
        <dbReference type="ChEBI" id="CHEBI:30616"/>
        <dbReference type="ChEBI" id="CHEBI:58369"/>
        <dbReference type="ChEBI" id="CHEBI:63528"/>
        <dbReference type="ChEBI" id="CHEBI:456216"/>
        <dbReference type="EC" id="2.7.4.9"/>
    </reaction>
</comment>
<dbReference type="InterPro" id="IPR018094">
    <property type="entry name" value="Thymidylate_kinase"/>
</dbReference>
<dbReference type="RefSeq" id="WP_006169284.1">
    <property type="nucleotide sequence ID" value="NZ_AOIN01000096.1"/>
</dbReference>
<dbReference type="InterPro" id="IPR027417">
    <property type="entry name" value="P-loop_NTPase"/>
</dbReference>
<dbReference type="PATRIC" id="fig|1227492.4.peg.3740"/>
<dbReference type="GO" id="GO:0005737">
    <property type="term" value="C:cytoplasm"/>
    <property type="evidence" value="ECO:0007669"/>
    <property type="project" value="TreeGrafter"/>
</dbReference>
<evidence type="ECO:0000256" key="8">
    <source>
        <dbReference type="ARBA" id="ARBA00022840"/>
    </source>
</evidence>
<evidence type="ECO:0000256" key="10">
    <source>
        <dbReference type="ARBA" id="ARBA00048743"/>
    </source>
</evidence>
<organism evidence="13 14">
    <name type="scientific">Natrialba chahannaoensis JCM 10990</name>
    <dbReference type="NCBI Taxonomy" id="1227492"/>
    <lineage>
        <taxon>Archaea</taxon>
        <taxon>Methanobacteriati</taxon>
        <taxon>Methanobacteriota</taxon>
        <taxon>Stenosarchaea group</taxon>
        <taxon>Halobacteria</taxon>
        <taxon>Halobacteriales</taxon>
        <taxon>Natrialbaceae</taxon>
        <taxon>Natrialba</taxon>
    </lineage>
</organism>
<dbReference type="GO" id="GO:0006233">
    <property type="term" value="P:dTDP biosynthetic process"/>
    <property type="evidence" value="ECO:0007669"/>
    <property type="project" value="InterPro"/>
</dbReference>
<dbReference type="STRING" id="1227492.C482_18782"/>
<sequence>MATLVTLEGLDGSGKTTVWEALQNTYPDAVFTREPTNDSWYGDAVYRSIKDDDADSLAELFLYTADHADHLSRTIEPALERGDLVISDRYADSRYAYQGATLAETDRIAEPLEYVVDVHEPFSVVPDLTIYLDLDPETAARRAGSTNKFERAEYLESVRENYELLSERYADRFVRVDATQSPDAVLEEVQTVLATALEEQSTGTNS</sequence>
<dbReference type="CDD" id="cd01672">
    <property type="entry name" value="TMPK"/>
    <property type="match status" value="1"/>
</dbReference>
<dbReference type="NCBIfam" id="TIGR00041">
    <property type="entry name" value="DTMP_kinase"/>
    <property type="match status" value="1"/>
</dbReference>